<dbReference type="GO" id="GO:0008757">
    <property type="term" value="F:S-adenosylmethionine-dependent methyltransferase activity"/>
    <property type="evidence" value="ECO:0007669"/>
    <property type="project" value="InterPro"/>
</dbReference>
<keyword evidence="2" id="KW-0808">Transferase</keyword>
<dbReference type="Pfam" id="PF08241">
    <property type="entry name" value="Methyltransf_11"/>
    <property type="match status" value="1"/>
</dbReference>
<dbReference type="EMBL" id="SSOP01000174">
    <property type="protein sequence ID" value="KAB5590383.1"/>
    <property type="molecule type" value="Genomic_DNA"/>
</dbReference>
<evidence type="ECO:0000313" key="3">
    <source>
        <dbReference type="Proteomes" id="UP000383932"/>
    </source>
</evidence>
<protein>
    <submittedName>
        <fullName evidence="2">Methyltransferase domain containing protein</fullName>
    </submittedName>
</protein>
<reference evidence="2 3" key="1">
    <citation type="journal article" date="2019" name="Fungal Biol. Biotechnol.">
        <title>Draft genome sequence of fastidious pathogen Ceratobasidium theobromae, which causes vascular-streak dieback in Theobroma cacao.</title>
        <authorList>
            <person name="Ali S.S."/>
            <person name="Asman A."/>
            <person name="Shao J."/>
            <person name="Firmansyah A.P."/>
            <person name="Susilo A.W."/>
            <person name="Rosmana A."/>
            <person name="McMahon P."/>
            <person name="Junaid M."/>
            <person name="Guest D."/>
            <person name="Kheng T.Y."/>
            <person name="Meinhardt L.W."/>
            <person name="Bailey B.A."/>
        </authorList>
    </citation>
    <scope>NUCLEOTIDE SEQUENCE [LARGE SCALE GENOMIC DNA]</scope>
    <source>
        <strain evidence="2 3">CT2</strain>
    </source>
</reference>
<accession>A0A5N5QFS5</accession>
<proteinExistence type="predicted"/>
<name>A0A5N5QFS5_9AGAM</name>
<gene>
    <name evidence="2" type="ORF">CTheo_6184</name>
</gene>
<comment type="caution">
    <text evidence="2">The sequence shown here is derived from an EMBL/GenBank/DDBJ whole genome shotgun (WGS) entry which is preliminary data.</text>
</comment>
<dbReference type="GO" id="GO:0032259">
    <property type="term" value="P:methylation"/>
    <property type="evidence" value="ECO:0007669"/>
    <property type="project" value="UniProtKB-KW"/>
</dbReference>
<dbReference type="InterPro" id="IPR013216">
    <property type="entry name" value="Methyltransf_11"/>
</dbReference>
<dbReference type="Proteomes" id="UP000383932">
    <property type="component" value="Unassembled WGS sequence"/>
</dbReference>
<dbReference type="OrthoDB" id="2013972at2759"/>
<evidence type="ECO:0000259" key="1">
    <source>
        <dbReference type="Pfam" id="PF08241"/>
    </source>
</evidence>
<dbReference type="Gene3D" id="3.40.50.150">
    <property type="entry name" value="Vaccinia Virus protein VP39"/>
    <property type="match status" value="1"/>
</dbReference>
<dbReference type="CDD" id="cd02440">
    <property type="entry name" value="AdoMet_MTases"/>
    <property type="match status" value="1"/>
</dbReference>
<evidence type="ECO:0000313" key="2">
    <source>
        <dbReference type="EMBL" id="KAB5590383.1"/>
    </source>
</evidence>
<keyword evidence="3" id="KW-1185">Reference proteome</keyword>
<sequence length="435" mass="48610">MYFVDDSASFVEAPVYFCATTNVQGCHQHELDDDTDSITSEASSRYTMSTISSNEVACMSSIRDSYYQTRIHPNPPILITTSDITSSTSSIPPPACRYEWLTSCNITLAGFFRTLYGSTYVADENVPLTFPTDSVAERLDILCNTMIQLCQGGANVPTEAHELLEKGGLDGMGARVLDLATNSGVWCVPSRFHGTLEPAMYAFTPRVQEMARTYPNAKFLSLDVKPLAALAPHPRIELEVYDVYAGITAPDASFDLVHVRNCVALTKDFNFLLREMHRVLKPGGILLIGEMPLQAFEVSDPSVELYPSSSQAAAFSFMRDVYISQGVDVAAWDDLHTRLDPKHPTWANKGGFHMIASPTYLLPNGIWHPEERQRAIGALASFLFEKVWRALTPMLQIMGMEKAGAEAFVNDVEEEWRDSRYNYYVKYKVWCARKI</sequence>
<dbReference type="SUPFAM" id="SSF53335">
    <property type="entry name" value="S-adenosyl-L-methionine-dependent methyltransferases"/>
    <property type="match status" value="1"/>
</dbReference>
<dbReference type="InterPro" id="IPR029063">
    <property type="entry name" value="SAM-dependent_MTases_sf"/>
</dbReference>
<keyword evidence="2" id="KW-0489">Methyltransferase</keyword>
<dbReference type="AlphaFoldDB" id="A0A5N5QFS5"/>
<organism evidence="2 3">
    <name type="scientific">Ceratobasidium theobromae</name>
    <dbReference type="NCBI Taxonomy" id="1582974"/>
    <lineage>
        <taxon>Eukaryota</taxon>
        <taxon>Fungi</taxon>
        <taxon>Dikarya</taxon>
        <taxon>Basidiomycota</taxon>
        <taxon>Agaricomycotina</taxon>
        <taxon>Agaricomycetes</taxon>
        <taxon>Cantharellales</taxon>
        <taxon>Ceratobasidiaceae</taxon>
        <taxon>Ceratobasidium</taxon>
    </lineage>
</organism>
<feature type="domain" description="Methyltransferase type 11" evidence="1">
    <location>
        <begin position="236"/>
        <end position="288"/>
    </location>
</feature>